<dbReference type="EMBL" id="GBRH01248847">
    <property type="protein sequence ID" value="JAD49048.1"/>
    <property type="molecule type" value="Transcribed_RNA"/>
</dbReference>
<reference evidence="2" key="2">
    <citation type="journal article" date="2015" name="Data Brief">
        <title>Shoot transcriptome of the giant reed, Arundo donax.</title>
        <authorList>
            <person name="Barrero R.A."/>
            <person name="Guerrero F.D."/>
            <person name="Moolhuijzen P."/>
            <person name="Goolsby J.A."/>
            <person name="Tidwell J."/>
            <person name="Bellgard S.E."/>
            <person name="Bellgard M.I."/>
        </authorList>
    </citation>
    <scope>NUCLEOTIDE SEQUENCE</scope>
    <source>
        <tissue evidence="2">Shoot tissue taken approximately 20 cm above the soil surface</tissue>
    </source>
</reference>
<evidence type="ECO:0000313" key="2">
    <source>
        <dbReference type="EMBL" id="JAD49048.1"/>
    </source>
</evidence>
<protein>
    <submittedName>
        <fullName evidence="2">Uncharacterized protein</fullName>
    </submittedName>
</protein>
<feature type="region of interest" description="Disordered" evidence="1">
    <location>
        <begin position="1"/>
        <end position="30"/>
    </location>
</feature>
<reference evidence="2" key="1">
    <citation type="submission" date="2014-09" db="EMBL/GenBank/DDBJ databases">
        <authorList>
            <person name="Magalhaes I.L.F."/>
            <person name="Oliveira U."/>
            <person name="Santos F.R."/>
            <person name="Vidigal T.H.D.A."/>
            <person name="Brescovit A.D."/>
            <person name="Santos A.J."/>
        </authorList>
    </citation>
    <scope>NUCLEOTIDE SEQUENCE</scope>
    <source>
        <tissue evidence="2">Shoot tissue taken approximately 20 cm above the soil surface</tissue>
    </source>
</reference>
<organism evidence="2">
    <name type="scientific">Arundo donax</name>
    <name type="common">Giant reed</name>
    <name type="synonym">Donax arundinaceus</name>
    <dbReference type="NCBI Taxonomy" id="35708"/>
    <lineage>
        <taxon>Eukaryota</taxon>
        <taxon>Viridiplantae</taxon>
        <taxon>Streptophyta</taxon>
        <taxon>Embryophyta</taxon>
        <taxon>Tracheophyta</taxon>
        <taxon>Spermatophyta</taxon>
        <taxon>Magnoliopsida</taxon>
        <taxon>Liliopsida</taxon>
        <taxon>Poales</taxon>
        <taxon>Poaceae</taxon>
        <taxon>PACMAD clade</taxon>
        <taxon>Arundinoideae</taxon>
        <taxon>Arundineae</taxon>
        <taxon>Arundo</taxon>
    </lineage>
</organism>
<evidence type="ECO:0000256" key="1">
    <source>
        <dbReference type="SAM" id="MobiDB-lite"/>
    </source>
</evidence>
<name>A0A0A9AGR4_ARUDO</name>
<accession>A0A0A9AGR4</accession>
<feature type="compositionally biased region" description="Low complexity" evidence="1">
    <location>
        <begin position="1"/>
        <end position="13"/>
    </location>
</feature>
<sequence length="30" mass="3082">MSGVLPSGVSSSPDKCKMNPLQPPASTMSF</sequence>
<proteinExistence type="predicted"/>
<dbReference type="AlphaFoldDB" id="A0A0A9AGR4"/>